<feature type="transmembrane region" description="Helical" evidence="1">
    <location>
        <begin position="651"/>
        <end position="680"/>
    </location>
</feature>
<dbReference type="GO" id="GO:0005886">
    <property type="term" value="C:plasma membrane"/>
    <property type="evidence" value="ECO:0007669"/>
    <property type="project" value="UniProtKB-SubCell"/>
</dbReference>
<feature type="transmembrane region" description="Helical" evidence="1">
    <location>
        <begin position="17"/>
        <end position="36"/>
    </location>
</feature>
<protein>
    <recommendedName>
        <fullName evidence="4">ABC transporter permease</fullName>
    </recommendedName>
</protein>
<dbReference type="EMBL" id="CP018866">
    <property type="protein sequence ID" value="AST92369.1"/>
    <property type="molecule type" value="Genomic_DNA"/>
</dbReference>
<name>A0A223KSB8_9BACI</name>
<accession>A0A223KSB8</accession>
<dbReference type="Pfam" id="PF12679">
    <property type="entry name" value="ABC2_membrane_2"/>
    <property type="match status" value="1"/>
</dbReference>
<feature type="transmembrane region" description="Helical" evidence="1">
    <location>
        <begin position="261"/>
        <end position="289"/>
    </location>
</feature>
<keyword evidence="1" id="KW-1133">Transmembrane helix</keyword>
<feature type="transmembrane region" description="Helical" evidence="1">
    <location>
        <begin position="806"/>
        <end position="828"/>
    </location>
</feature>
<feature type="transmembrane region" description="Helical" evidence="1">
    <location>
        <begin position="343"/>
        <end position="364"/>
    </location>
</feature>
<dbReference type="PANTHER" id="PTHR43471">
    <property type="entry name" value="ABC TRANSPORTER PERMEASE"/>
    <property type="match status" value="1"/>
</dbReference>
<keyword evidence="3" id="KW-1185">Reference proteome</keyword>
<feature type="transmembrane region" description="Helical" evidence="1">
    <location>
        <begin position="301"/>
        <end position="323"/>
    </location>
</feature>
<feature type="transmembrane region" description="Helical" evidence="1">
    <location>
        <begin position="722"/>
        <end position="744"/>
    </location>
</feature>
<evidence type="ECO:0000313" key="2">
    <source>
        <dbReference type="EMBL" id="AST92369.1"/>
    </source>
</evidence>
<evidence type="ECO:0008006" key="4">
    <source>
        <dbReference type="Google" id="ProtNLM"/>
    </source>
</evidence>
<gene>
    <name evidence="2" type="ORF">BC6307_14255</name>
</gene>
<dbReference type="AlphaFoldDB" id="A0A223KSB8"/>
<feature type="transmembrane region" description="Helical" evidence="1">
    <location>
        <begin position="613"/>
        <end position="630"/>
    </location>
</feature>
<feature type="transmembrane region" description="Helical" evidence="1">
    <location>
        <begin position="212"/>
        <end position="241"/>
    </location>
</feature>
<feature type="transmembrane region" description="Helical" evidence="1">
    <location>
        <begin position="751"/>
        <end position="773"/>
    </location>
</feature>
<feature type="transmembrane region" description="Helical" evidence="1">
    <location>
        <begin position="408"/>
        <end position="427"/>
    </location>
</feature>
<evidence type="ECO:0000313" key="3">
    <source>
        <dbReference type="Proteomes" id="UP000215224"/>
    </source>
</evidence>
<organism evidence="2 3">
    <name type="scientific">Sutcliffiella cohnii</name>
    <dbReference type="NCBI Taxonomy" id="33932"/>
    <lineage>
        <taxon>Bacteria</taxon>
        <taxon>Bacillati</taxon>
        <taxon>Bacillota</taxon>
        <taxon>Bacilli</taxon>
        <taxon>Bacillales</taxon>
        <taxon>Bacillaceae</taxon>
        <taxon>Sutcliffiella</taxon>
    </lineage>
</organism>
<dbReference type="RefSeq" id="WP_066414461.1">
    <property type="nucleotide sequence ID" value="NZ_CP018866.1"/>
</dbReference>
<sequence length="849" mass="98881">MKLLKFELKKLWKQKKFYWLLFIIFISSVGLFYTNYSVYEEKQKRAIEITDMYLEEINGIRHGLEELRRQDALSPIQEQQLEIIIEMNGSLLPWRYAINQENWERIPQLQSTFLQLLQEYVSHDGEFPLLQGIELESAIQKNEWLIEHQLSYEDEIFPVSPHLFVLENTSFLFGIIGLSVLLLLLGNIVTIEKEQHTIFTLKTQPVRKWEQTLSKFGSLLFVHIIFVSTALLLGILFPLLFTNYKLELAYPMPLISDNEVTIIPIYIFLIYRVIMFTFASWFVFSLILFISNWLKDSFTTLMSIAVILGIALVVTEYFPMLLSPFNPLYYFSSSRGELVQNSIVAYSISTGIVTCFLLLFSIIFQEKALGSQQGDGMKKPFRKGETISGNKLRNIFVFEWRKLVRRKLFIQMNVVLLLLLFAGYYLLAQQSIQKERTFIQNIEQSIEFFGNEENHIAPLNHYKEMAETQEEHREFYEGLIALEEMKIEYFQEYSMLMEDALDRYVNNNWDKFYEYLLHENRVRNQEEGIYEISQISHDYDLAGRFTVEVSIEEKLWLMENNVRPLFPGTLIPTIHHYFGKNQEGYEYFVEQNTKVDHSGLYSLYLLFQNHGQLAPIFLLLFLLGGGIATERGKKRTLSLLKTLPIAEKQIYIGKLLHSIVVSTLNLLGVFAVIVLIGAVFNRLGDWYYPILKYHSFSYTNSNKFTGSSVEGYGYEFLPLGEYLLHTITLTILVLLFLLTFTILLSTLFKNTLSVFATAGMIFISGYVLTNHFLTEKAHFSPFVYFNIPKITNGEVATILDNEKVNVISGSVVLFLTSSTFALIGYYLLWRKNKIDRLEVKERSTVNKSF</sequence>
<dbReference type="KEGG" id="bcoh:BC6307_14255"/>
<feature type="transmembrane region" description="Helical" evidence="1">
    <location>
        <begin position="171"/>
        <end position="191"/>
    </location>
</feature>
<reference evidence="2 3" key="1">
    <citation type="submission" date="2016-12" db="EMBL/GenBank/DDBJ databases">
        <title>The whole genome sequencing and assembly of Bacillus cohnii DSM 6307T strain.</title>
        <authorList>
            <person name="Lee Y.-J."/>
            <person name="Yi H."/>
            <person name="Bahn Y.-S."/>
            <person name="Kim J.F."/>
            <person name="Lee D.-W."/>
        </authorList>
    </citation>
    <scope>NUCLEOTIDE SEQUENCE [LARGE SCALE GENOMIC DNA]</scope>
    <source>
        <strain evidence="2 3">DSM 6307</strain>
    </source>
</reference>
<keyword evidence="1" id="KW-0812">Transmembrane</keyword>
<keyword evidence="1" id="KW-0472">Membrane</keyword>
<proteinExistence type="predicted"/>
<dbReference type="Proteomes" id="UP000215224">
    <property type="component" value="Chromosome"/>
</dbReference>
<evidence type="ECO:0000256" key="1">
    <source>
        <dbReference type="SAM" id="Phobius"/>
    </source>
</evidence>
<dbReference type="GO" id="GO:0140359">
    <property type="term" value="F:ABC-type transporter activity"/>
    <property type="evidence" value="ECO:0007669"/>
    <property type="project" value="InterPro"/>
</dbReference>
<dbReference type="STRING" id="1314751.GCA_001591425_01615"/>